<dbReference type="Proteomes" id="UP001204798">
    <property type="component" value="Unassembled WGS sequence"/>
</dbReference>
<accession>A0ABT2EKH3</accession>
<comment type="caution">
    <text evidence="1">The sequence shown here is derived from an EMBL/GenBank/DDBJ whole genome shotgun (WGS) entry which is preliminary data.</text>
</comment>
<proteinExistence type="predicted"/>
<dbReference type="RefSeq" id="WP_259094236.1">
    <property type="nucleotide sequence ID" value="NZ_CP130454.1"/>
</dbReference>
<organism evidence="1 2">
    <name type="scientific">Candidatus Fervidibacter sacchari</name>
    <dbReference type="NCBI Taxonomy" id="1448929"/>
    <lineage>
        <taxon>Bacteria</taxon>
        <taxon>Candidatus Fervidibacterota</taxon>
        <taxon>Candidatus Fervidibacter</taxon>
    </lineage>
</organism>
<keyword evidence="2" id="KW-1185">Reference proteome</keyword>
<evidence type="ECO:0000313" key="1">
    <source>
        <dbReference type="EMBL" id="MCS3918449.1"/>
    </source>
</evidence>
<dbReference type="EMBL" id="JANUCP010000001">
    <property type="protein sequence ID" value="MCS3918449.1"/>
    <property type="molecule type" value="Genomic_DNA"/>
</dbReference>
<gene>
    <name evidence="1" type="ORF">M2350_000846</name>
</gene>
<sequence length="146" mass="16744">MRAEQLAHKFWLALDSPKGEFVQAAINGASIIAKIRTYDAFTCVAENLTVQWETTRDWDELLGQCGKGLKMFHPEFALVERDDLNRSALFRSPVSRNLYWEAKLQLGQTATLTISRYQPQERGQRTIASFPLTEEQLVELLEEVLK</sequence>
<protein>
    <submittedName>
        <fullName evidence="1">Uncharacterized protein</fullName>
    </submittedName>
</protein>
<reference evidence="1 2" key="1">
    <citation type="submission" date="2022-08" db="EMBL/GenBank/DDBJ databases">
        <title>Bacterial and archaeal communities from various locations to study Microbial Dark Matter (Phase II).</title>
        <authorList>
            <person name="Stepanauskas R."/>
        </authorList>
    </citation>
    <scope>NUCLEOTIDE SEQUENCE [LARGE SCALE GENOMIC DNA]</scope>
    <source>
        <strain evidence="1 2">PD1</strain>
    </source>
</reference>
<name>A0ABT2EKH3_9BACT</name>
<evidence type="ECO:0000313" key="2">
    <source>
        <dbReference type="Proteomes" id="UP001204798"/>
    </source>
</evidence>